<gene>
    <name evidence="2" type="ORF">Cvel_15008</name>
</gene>
<sequence>MNSLDPLLSSFFSFDLSDFHALQEQTDALEAAKREKERDTQRSAREISADASADPLTALQVDQSGVMEEEEGETDVSSEGDGRRTGTLRRSRKGLSPLKAFAEDVFRRSRRWHGNERGKSTIRHRTKKAERKGRREIAGELAGVGEGDATEMREVCDWTRWKVDSLSSTAVQSGHSGHLEFTLESIDRI</sequence>
<organism evidence="2">
    <name type="scientific">Chromera velia CCMP2878</name>
    <dbReference type="NCBI Taxonomy" id="1169474"/>
    <lineage>
        <taxon>Eukaryota</taxon>
        <taxon>Sar</taxon>
        <taxon>Alveolata</taxon>
        <taxon>Colpodellida</taxon>
        <taxon>Chromeraceae</taxon>
        <taxon>Chromera</taxon>
    </lineage>
</organism>
<evidence type="ECO:0000313" key="2">
    <source>
        <dbReference type="EMBL" id="CEM06660.1"/>
    </source>
</evidence>
<feature type="region of interest" description="Disordered" evidence="1">
    <location>
        <begin position="114"/>
        <end position="145"/>
    </location>
</feature>
<feature type="compositionally biased region" description="Basic residues" evidence="1">
    <location>
        <begin position="120"/>
        <end position="132"/>
    </location>
</feature>
<dbReference type="VEuPathDB" id="CryptoDB:Cvel_15008"/>
<reference evidence="2" key="1">
    <citation type="submission" date="2014-11" db="EMBL/GenBank/DDBJ databases">
        <authorList>
            <person name="Otto D Thomas"/>
            <person name="Naeem Raeece"/>
        </authorList>
    </citation>
    <scope>NUCLEOTIDE SEQUENCE</scope>
</reference>
<protein>
    <submittedName>
        <fullName evidence="2">Uncharacterized protein</fullName>
    </submittedName>
</protein>
<evidence type="ECO:0000256" key="1">
    <source>
        <dbReference type="SAM" id="MobiDB-lite"/>
    </source>
</evidence>
<dbReference type="AlphaFoldDB" id="A0A0G4F4L5"/>
<feature type="compositionally biased region" description="Acidic residues" evidence="1">
    <location>
        <begin position="67"/>
        <end position="78"/>
    </location>
</feature>
<accession>A0A0G4F4L5</accession>
<dbReference type="EMBL" id="CDMZ01000102">
    <property type="protein sequence ID" value="CEM06660.1"/>
    <property type="molecule type" value="Genomic_DNA"/>
</dbReference>
<proteinExistence type="predicted"/>
<feature type="compositionally biased region" description="Basic and acidic residues" evidence="1">
    <location>
        <begin position="30"/>
        <end position="48"/>
    </location>
</feature>
<name>A0A0G4F4L5_9ALVE</name>
<feature type="region of interest" description="Disordered" evidence="1">
    <location>
        <begin position="30"/>
        <end position="92"/>
    </location>
</feature>